<dbReference type="Gene3D" id="1.10.3860.10">
    <property type="entry name" value="Sodium:dicarboxylate symporter"/>
    <property type="match status" value="1"/>
</dbReference>
<dbReference type="InterPro" id="IPR001991">
    <property type="entry name" value="Na-dicarboxylate_symporter"/>
</dbReference>
<evidence type="ECO:0000313" key="8">
    <source>
        <dbReference type="EMBL" id="KAJ6647683.1"/>
    </source>
</evidence>
<evidence type="ECO:0000256" key="6">
    <source>
        <dbReference type="ARBA" id="ARBA00023136"/>
    </source>
</evidence>
<dbReference type="PANTHER" id="PTHR11958">
    <property type="entry name" value="SODIUM/DICARBOXYLATE SYMPORTER-RELATED"/>
    <property type="match status" value="1"/>
</dbReference>
<name>A0A9Q0NCP3_9DIPT</name>
<sequence length="369" mass="40467">MKPTTEKTENILEEHTKPIRNSKLKNVINKNLLLILTLAGVAVGIVVDNLFQTTFQQTMTTFVSHSDATNENPILVRQLTERPGVNTMGIVVFCLTFGTLLSTIGERGQVVKDFFSAIFEVTSKLITTIVWLTGVAVASFIAGKLLSIENLFEVFSQLALFIFCVGIGLTFHQLMMLPLIYFIFLRKQPYKFLGNLMGPWITAFATSSSAVTLPTTLSCMNIKMQCDSRVSKFVLTLGVNLNTNGTAMFLAISSIFISRLDGASLTYSTLFTILLMATISSMSIPSAPSSSLVMLLVILTTIDVDPRDISLLFAVDWILDRCRTTSNVIGDCFAAAVVESFCKIDLAKMEATSGIQQKSVENEMLIQSA</sequence>
<accession>A0A9Q0NCP3</accession>
<keyword evidence="9" id="KW-1185">Reference proteome</keyword>
<feature type="transmembrane region" description="Helical" evidence="7">
    <location>
        <begin position="85"/>
        <end position="105"/>
    </location>
</feature>
<keyword evidence="5 7" id="KW-1133">Transmembrane helix</keyword>
<evidence type="ECO:0000313" key="9">
    <source>
        <dbReference type="Proteomes" id="UP001151699"/>
    </source>
</evidence>
<keyword evidence="4 7" id="KW-0812">Transmembrane</keyword>
<evidence type="ECO:0000256" key="4">
    <source>
        <dbReference type="ARBA" id="ARBA00022692"/>
    </source>
</evidence>
<comment type="subcellular location">
    <subcellularLocation>
        <location evidence="1 7">Membrane</location>
        <topology evidence="1 7">Multi-pass membrane protein</topology>
    </subcellularLocation>
</comment>
<gene>
    <name evidence="8" type="primary">glt-1</name>
    <name evidence="8" type="ORF">Bhyg_02906</name>
</gene>
<dbReference type="GO" id="GO:0005313">
    <property type="term" value="F:L-glutamate transmembrane transporter activity"/>
    <property type="evidence" value="ECO:0007669"/>
    <property type="project" value="TreeGrafter"/>
</dbReference>
<dbReference type="GO" id="GO:0005886">
    <property type="term" value="C:plasma membrane"/>
    <property type="evidence" value="ECO:0007669"/>
    <property type="project" value="TreeGrafter"/>
</dbReference>
<dbReference type="OrthoDB" id="5877963at2759"/>
<dbReference type="EMBL" id="WJQU01000001">
    <property type="protein sequence ID" value="KAJ6647683.1"/>
    <property type="molecule type" value="Genomic_DNA"/>
</dbReference>
<dbReference type="InterPro" id="IPR036458">
    <property type="entry name" value="Na:dicarbo_symporter_sf"/>
</dbReference>
<proteinExistence type="inferred from homology"/>
<evidence type="ECO:0000256" key="1">
    <source>
        <dbReference type="ARBA" id="ARBA00004141"/>
    </source>
</evidence>
<feature type="transmembrane region" description="Helical" evidence="7">
    <location>
        <begin position="196"/>
        <end position="222"/>
    </location>
</feature>
<dbReference type="GO" id="GO:0015175">
    <property type="term" value="F:neutral L-amino acid transmembrane transporter activity"/>
    <property type="evidence" value="ECO:0007669"/>
    <property type="project" value="TreeGrafter"/>
</dbReference>
<evidence type="ECO:0000256" key="5">
    <source>
        <dbReference type="ARBA" id="ARBA00022989"/>
    </source>
</evidence>
<feature type="transmembrane region" description="Helical" evidence="7">
    <location>
        <begin position="234"/>
        <end position="258"/>
    </location>
</feature>
<dbReference type="SUPFAM" id="SSF118215">
    <property type="entry name" value="Proton glutamate symport protein"/>
    <property type="match status" value="1"/>
</dbReference>
<dbReference type="Pfam" id="PF00375">
    <property type="entry name" value="SDF"/>
    <property type="match status" value="1"/>
</dbReference>
<protein>
    <recommendedName>
        <fullName evidence="7">Amino acid transporter</fullName>
    </recommendedName>
</protein>
<keyword evidence="7" id="KW-0769">Symport</keyword>
<feature type="transmembrane region" description="Helical" evidence="7">
    <location>
        <begin position="158"/>
        <end position="184"/>
    </location>
</feature>
<keyword evidence="3 7" id="KW-0813">Transport</keyword>
<organism evidence="8 9">
    <name type="scientific">Pseudolycoriella hygida</name>
    <dbReference type="NCBI Taxonomy" id="35572"/>
    <lineage>
        <taxon>Eukaryota</taxon>
        <taxon>Metazoa</taxon>
        <taxon>Ecdysozoa</taxon>
        <taxon>Arthropoda</taxon>
        <taxon>Hexapoda</taxon>
        <taxon>Insecta</taxon>
        <taxon>Pterygota</taxon>
        <taxon>Neoptera</taxon>
        <taxon>Endopterygota</taxon>
        <taxon>Diptera</taxon>
        <taxon>Nematocera</taxon>
        <taxon>Sciaroidea</taxon>
        <taxon>Sciaridae</taxon>
        <taxon>Pseudolycoriella</taxon>
    </lineage>
</organism>
<evidence type="ECO:0000256" key="3">
    <source>
        <dbReference type="ARBA" id="ARBA00022448"/>
    </source>
</evidence>
<dbReference type="GO" id="GO:0015501">
    <property type="term" value="F:glutamate:sodium symporter activity"/>
    <property type="evidence" value="ECO:0007669"/>
    <property type="project" value="TreeGrafter"/>
</dbReference>
<keyword evidence="6 7" id="KW-0472">Membrane</keyword>
<dbReference type="PANTHER" id="PTHR11958:SF111">
    <property type="entry name" value="AMINO ACID TRANSPORTER"/>
    <property type="match status" value="1"/>
</dbReference>
<dbReference type="Proteomes" id="UP001151699">
    <property type="component" value="Chromosome A"/>
</dbReference>
<feature type="transmembrane region" description="Helical" evidence="7">
    <location>
        <begin position="125"/>
        <end position="146"/>
    </location>
</feature>
<comment type="similarity">
    <text evidence="2 7">Belongs to the dicarboxylate/amino acid:cation symporter (DAACS) (TC 2.A.23) family.</text>
</comment>
<dbReference type="InterPro" id="IPR050746">
    <property type="entry name" value="DAACS"/>
</dbReference>
<evidence type="ECO:0000256" key="7">
    <source>
        <dbReference type="RuleBase" id="RU361216"/>
    </source>
</evidence>
<reference evidence="8" key="1">
    <citation type="submission" date="2022-07" db="EMBL/GenBank/DDBJ databases">
        <authorList>
            <person name="Trinca V."/>
            <person name="Uliana J.V.C."/>
            <person name="Torres T.T."/>
            <person name="Ward R.J."/>
            <person name="Monesi N."/>
        </authorList>
    </citation>
    <scope>NUCLEOTIDE SEQUENCE</scope>
    <source>
        <strain evidence="8">HSMRA1968</strain>
        <tissue evidence="8">Whole embryos</tissue>
    </source>
</reference>
<feature type="transmembrane region" description="Helical" evidence="7">
    <location>
        <begin position="32"/>
        <end position="51"/>
    </location>
</feature>
<evidence type="ECO:0000256" key="2">
    <source>
        <dbReference type="ARBA" id="ARBA00006148"/>
    </source>
</evidence>
<comment type="caution">
    <text evidence="8">The sequence shown here is derived from an EMBL/GenBank/DDBJ whole genome shotgun (WGS) entry which is preliminary data.</text>
</comment>
<dbReference type="AlphaFoldDB" id="A0A9Q0NCP3"/>